<comment type="caution">
    <text evidence="1">The sequence shown here is derived from an EMBL/GenBank/DDBJ whole genome shotgun (WGS) entry which is preliminary data.</text>
</comment>
<evidence type="ECO:0000313" key="2">
    <source>
        <dbReference type="Proteomes" id="UP000447393"/>
    </source>
</evidence>
<organism evidence="1 2">
    <name type="scientific">Halobacillus litoralis</name>
    <dbReference type="NCBI Taxonomy" id="45668"/>
    <lineage>
        <taxon>Bacteria</taxon>
        <taxon>Bacillati</taxon>
        <taxon>Bacillota</taxon>
        <taxon>Bacilli</taxon>
        <taxon>Bacillales</taxon>
        <taxon>Bacillaceae</taxon>
        <taxon>Halobacillus</taxon>
    </lineage>
</organism>
<reference evidence="1 2" key="1">
    <citation type="submission" date="2019-11" db="EMBL/GenBank/DDBJ databases">
        <title>Genome sequences of 17 halophilic strains isolated from different environments.</title>
        <authorList>
            <person name="Furrow R.E."/>
        </authorList>
    </citation>
    <scope>NUCLEOTIDE SEQUENCE [LARGE SCALE GENOMIC DNA]</scope>
    <source>
        <strain evidence="1 2">22505_10_Sand</strain>
    </source>
</reference>
<sequence length="46" mass="5138">MELLVEINASTSRKSLRFSDTNSLKNIPIVYSMKALILVNDAPEQS</sequence>
<proteinExistence type="predicted"/>
<dbReference type="EMBL" id="WMEZ01000005">
    <property type="protein sequence ID" value="MYL50537.1"/>
    <property type="molecule type" value="Genomic_DNA"/>
</dbReference>
<gene>
    <name evidence="1" type="ORF">GLV98_13650</name>
</gene>
<dbReference type="RefSeq" id="WP_160916116.1">
    <property type="nucleotide sequence ID" value="NZ_WMEZ01000005.1"/>
</dbReference>
<accession>A0A845E420</accession>
<evidence type="ECO:0000313" key="1">
    <source>
        <dbReference type="EMBL" id="MYL50537.1"/>
    </source>
</evidence>
<dbReference type="AlphaFoldDB" id="A0A845E420"/>
<name>A0A845E420_9BACI</name>
<dbReference type="Proteomes" id="UP000447393">
    <property type="component" value="Unassembled WGS sequence"/>
</dbReference>
<protein>
    <submittedName>
        <fullName evidence="1">Uncharacterized protein</fullName>
    </submittedName>
</protein>